<comment type="caution">
    <text evidence="2">The sequence shown here is derived from an EMBL/GenBank/DDBJ whole genome shotgun (WGS) entry which is preliminary data.</text>
</comment>
<sequence length="181" mass="19990">MRLIPPRRQTPPIPWRLLPSPSTVAPRGRPQSNPRPRREAVGLLVPPPLALPNAEAHHHHRLTKGSLLPQRPFMLRLSRTSRHGQMDRAELTPSAQHRRRHRPATFEQSGTSCSLQLSPAKSTSSNLNSSVQSIGQSEPGPPHSIFTARANSKSLGIRPPAGKPQQKALSKPGPRPRLRSR</sequence>
<evidence type="ECO:0000313" key="3">
    <source>
        <dbReference type="Proteomes" id="UP000290572"/>
    </source>
</evidence>
<evidence type="ECO:0000313" key="2">
    <source>
        <dbReference type="EMBL" id="RXN02890.1"/>
    </source>
</evidence>
<organism evidence="2 3">
    <name type="scientific">Labeo rohita</name>
    <name type="common">Indian major carp</name>
    <name type="synonym">Cyprinus rohita</name>
    <dbReference type="NCBI Taxonomy" id="84645"/>
    <lineage>
        <taxon>Eukaryota</taxon>
        <taxon>Metazoa</taxon>
        <taxon>Chordata</taxon>
        <taxon>Craniata</taxon>
        <taxon>Vertebrata</taxon>
        <taxon>Euteleostomi</taxon>
        <taxon>Actinopterygii</taxon>
        <taxon>Neopterygii</taxon>
        <taxon>Teleostei</taxon>
        <taxon>Ostariophysi</taxon>
        <taxon>Cypriniformes</taxon>
        <taxon>Cyprinidae</taxon>
        <taxon>Labeoninae</taxon>
        <taxon>Labeonini</taxon>
        <taxon>Labeo</taxon>
    </lineage>
</organism>
<name>A0A498L3C0_LABRO</name>
<proteinExistence type="predicted"/>
<feature type="region of interest" description="Disordered" evidence="1">
    <location>
        <begin position="78"/>
        <end position="181"/>
    </location>
</feature>
<dbReference type="AlphaFoldDB" id="A0A498L3C0"/>
<gene>
    <name evidence="2" type="ORF">ROHU_034732</name>
</gene>
<feature type="compositionally biased region" description="Low complexity" evidence="1">
    <location>
        <begin position="118"/>
        <end position="133"/>
    </location>
</feature>
<evidence type="ECO:0000256" key="1">
    <source>
        <dbReference type="SAM" id="MobiDB-lite"/>
    </source>
</evidence>
<keyword evidence="3" id="KW-1185">Reference proteome</keyword>
<dbReference type="EMBL" id="QBIY01013492">
    <property type="protein sequence ID" value="RXN02890.1"/>
    <property type="molecule type" value="Genomic_DNA"/>
</dbReference>
<accession>A0A498L3C0</accession>
<feature type="compositionally biased region" description="Polar residues" evidence="1">
    <location>
        <begin position="106"/>
        <end position="117"/>
    </location>
</feature>
<protein>
    <submittedName>
        <fullName evidence="2">Uncharacterized protein</fullName>
    </submittedName>
</protein>
<reference evidence="2 3" key="1">
    <citation type="submission" date="2018-03" db="EMBL/GenBank/DDBJ databases">
        <title>Draft genome sequence of Rohu Carp (Labeo rohita).</title>
        <authorList>
            <person name="Das P."/>
            <person name="Kushwaha B."/>
            <person name="Joshi C.G."/>
            <person name="Kumar D."/>
            <person name="Nagpure N.S."/>
            <person name="Sahoo L."/>
            <person name="Das S.P."/>
            <person name="Bit A."/>
            <person name="Patnaik S."/>
            <person name="Meher P.K."/>
            <person name="Jayasankar P."/>
            <person name="Koringa P.G."/>
            <person name="Patel N.V."/>
            <person name="Hinsu A.T."/>
            <person name="Kumar R."/>
            <person name="Pandey M."/>
            <person name="Agarwal S."/>
            <person name="Srivastava S."/>
            <person name="Singh M."/>
            <person name="Iquebal M.A."/>
            <person name="Jaiswal S."/>
            <person name="Angadi U.B."/>
            <person name="Kumar N."/>
            <person name="Raza M."/>
            <person name="Shah T.M."/>
            <person name="Rai A."/>
            <person name="Jena J.K."/>
        </authorList>
    </citation>
    <scope>NUCLEOTIDE SEQUENCE [LARGE SCALE GENOMIC DNA]</scope>
    <source>
        <strain evidence="2">DASCIFA01</strain>
        <tissue evidence="2">Testis</tissue>
    </source>
</reference>
<feature type="region of interest" description="Disordered" evidence="1">
    <location>
        <begin position="1"/>
        <end position="44"/>
    </location>
</feature>
<dbReference type="Proteomes" id="UP000290572">
    <property type="component" value="Unassembled WGS sequence"/>
</dbReference>